<reference evidence="9 10" key="1">
    <citation type="submission" date="2018-10" db="EMBL/GenBank/DDBJ databases">
        <title>Phylogenomics of Brevibacillus.</title>
        <authorList>
            <person name="Dunlap C."/>
        </authorList>
    </citation>
    <scope>NUCLEOTIDE SEQUENCE [LARGE SCALE GENOMIC DNA]</scope>
    <source>
        <strain evidence="9 10">JCM 15716</strain>
    </source>
</reference>
<dbReference type="EMBL" id="RHHQ01000002">
    <property type="protein sequence ID" value="RNB92681.1"/>
    <property type="molecule type" value="Genomic_DNA"/>
</dbReference>
<dbReference type="PROSITE" id="PS50045">
    <property type="entry name" value="SIGMA54_INTERACT_4"/>
    <property type="match status" value="1"/>
</dbReference>
<dbReference type="InterPro" id="IPR025943">
    <property type="entry name" value="Sigma_54_int_dom_ATP-bd_2"/>
</dbReference>
<dbReference type="InterPro" id="IPR058031">
    <property type="entry name" value="AAA_lid_NorR"/>
</dbReference>
<organism evidence="9 10">
    <name type="scientific">Brevibacillus fluminis</name>
    <dbReference type="NCBI Taxonomy" id="511487"/>
    <lineage>
        <taxon>Bacteria</taxon>
        <taxon>Bacillati</taxon>
        <taxon>Bacillota</taxon>
        <taxon>Bacilli</taxon>
        <taxon>Bacillales</taxon>
        <taxon>Paenibacillaceae</taxon>
        <taxon>Brevibacillus</taxon>
    </lineage>
</organism>
<feature type="region of interest" description="Disordered" evidence="6">
    <location>
        <begin position="404"/>
        <end position="425"/>
    </location>
</feature>
<dbReference type="PROSITE" id="PS50112">
    <property type="entry name" value="PAS"/>
    <property type="match status" value="1"/>
</dbReference>
<dbReference type="PROSITE" id="PS00688">
    <property type="entry name" value="SIGMA54_INTERACT_3"/>
    <property type="match status" value="1"/>
</dbReference>
<evidence type="ECO:0000259" key="8">
    <source>
        <dbReference type="PROSITE" id="PS50112"/>
    </source>
</evidence>
<dbReference type="Gene3D" id="3.30.450.20">
    <property type="entry name" value="PAS domain"/>
    <property type="match status" value="1"/>
</dbReference>
<dbReference type="OrthoDB" id="9771372at2"/>
<dbReference type="Proteomes" id="UP000271031">
    <property type="component" value="Unassembled WGS sequence"/>
</dbReference>
<dbReference type="InterPro" id="IPR003593">
    <property type="entry name" value="AAA+_ATPase"/>
</dbReference>
<dbReference type="GO" id="GO:0006355">
    <property type="term" value="P:regulation of DNA-templated transcription"/>
    <property type="evidence" value="ECO:0007669"/>
    <property type="project" value="InterPro"/>
</dbReference>
<dbReference type="InterPro" id="IPR027417">
    <property type="entry name" value="P-loop_NTPase"/>
</dbReference>
<dbReference type="InterPro" id="IPR035965">
    <property type="entry name" value="PAS-like_dom_sf"/>
</dbReference>
<dbReference type="CDD" id="cd00130">
    <property type="entry name" value="PAS"/>
    <property type="match status" value="1"/>
</dbReference>
<dbReference type="SUPFAM" id="SSF46689">
    <property type="entry name" value="Homeodomain-like"/>
    <property type="match status" value="1"/>
</dbReference>
<dbReference type="PANTHER" id="PTHR32071">
    <property type="entry name" value="TRANSCRIPTIONAL REGULATORY PROTEIN"/>
    <property type="match status" value="1"/>
</dbReference>
<evidence type="ECO:0000256" key="3">
    <source>
        <dbReference type="ARBA" id="ARBA00023015"/>
    </source>
</evidence>
<dbReference type="InterPro" id="IPR000014">
    <property type="entry name" value="PAS"/>
</dbReference>
<feature type="compositionally biased region" description="Basic and acidic residues" evidence="6">
    <location>
        <begin position="408"/>
        <end position="425"/>
    </location>
</feature>
<dbReference type="InterPro" id="IPR009057">
    <property type="entry name" value="Homeodomain-like_sf"/>
</dbReference>
<evidence type="ECO:0000313" key="9">
    <source>
        <dbReference type="EMBL" id="RNB92681.1"/>
    </source>
</evidence>
<dbReference type="InterPro" id="IPR025662">
    <property type="entry name" value="Sigma_54_int_dom_ATP-bd_1"/>
</dbReference>
<evidence type="ECO:0000256" key="5">
    <source>
        <dbReference type="ARBA" id="ARBA00023163"/>
    </source>
</evidence>
<evidence type="ECO:0000259" key="7">
    <source>
        <dbReference type="PROSITE" id="PS50045"/>
    </source>
</evidence>
<dbReference type="SUPFAM" id="SSF52540">
    <property type="entry name" value="P-loop containing nucleoside triphosphate hydrolases"/>
    <property type="match status" value="1"/>
</dbReference>
<dbReference type="GO" id="GO:0043565">
    <property type="term" value="F:sequence-specific DNA binding"/>
    <property type="evidence" value="ECO:0007669"/>
    <property type="project" value="InterPro"/>
</dbReference>
<dbReference type="SMART" id="SM00382">
    <property type="entry name" value="AAA"/>
    <property type="match status" value="1"/>
</dbReference>
<proteinExistence type="predicted"/>
<dbReference type="Gene3D" id="1.10.8.60">
    <property type="match status" value="1"/>
</dbReference>
<dbReference type="CDD" id="cd00009">
    <property type="entry name" value="AAA"/>
    <property type="match status" value="1"/>
</dbReference>
<gene>
    <name evidence="9" type="ORF">EDM56_00170</name>
</gene>
<dbReference type="InterPro" id="IPR025944">
    <property type="entry name" value="Sigma_54_int_dom_CS"/>
</dbReference>
<dbReference type="FunFam" id="3.40.50.300:FF:000006">
    <property type="entry name" value="DNA-binding transcriptional regulator NtrC"/>
    <property type="match status" value="1"/>
</dbReference>
<dbReference type="GO" id="GO:0005524">
    <property type="term" value="F:ATP binding"/>
    <property type="evidence" value="ECO:0007669"/>
    <property type="project" value="UniProtKB-KW"/>
</dbReference>
<keyword evidence="2" id="KW-0067">ATP-binding</keyword>
<keyword evidence="5" id="KW-0804">Transcription</keyword>
<evidence type="ECO:0000313" key="10">
    <source>
        <dbReference type="Proteomes" id="UP000271031"/>
    </source>
</evidence>
<protein>
    <submittedName>
        <fullName evidence="9">Sigma-54-dependent Fis family transcriptional regulator</fullName>
    </submittedName>
</protein>
<comment type="caution">
    <text evidence="9">The sequence shown here is derived from an EMBL/GenBank/DDBJ whole genome shotgun (WGS) entry which is preliminary data.</text>
</comment>
<sequence>MTEHSYALGELLVSKLGVGRSTKETEQLKKEISALLSLTSEAVLVVDAEGQILELNQPMCTLMQQSRLQLLGASLLPHIGEQGWKQLKRGRDFDTVVLTPAALPGKKENVWKVRSKSIYETDKLTTMMLHITEGPAPSKKKLQQKRTIYTFDDIKGNSPSVRAVKEQARRIASGETTIMIRGESGTGKEVFAQAIHCGSQRHTGPFVAINCAAIPESLLESELFGYEGGAFTGAKGEGKAGRFELAHGGTIFLDEIGDMSLHLQAKLLRVVQERKVERVGGTQSLDVDVRIIAATHRNLEKMVAEEKFREDLYYRLNVIPLNIPPLRERKDDVPILVEYFMKKLSLDLGRTPKRLSQQVLERLLAYRWPGNIRELENVVEHFVQLEIGDLVTLQSIPLQLREQSMGHAEAERRAPRRHSSESEEKESLLQLLDQYGRDTEGKRQVAETLGVSLPTLYRKLKKWRLK</sequence>
<evidence type="ECO:0000256" key="6">
    <source>
        <dbReference type="SAM" id="MobiDB-lite"/>
    </source>
</evidence>
<keyword evidence="3" id="KW-0805">Transcription regulation</keyword>
<feature type="domain" description="Sigma-54 factor interaction" evidence="7">
    <location>
        <begin position="154"/>
        <end position="384"/>
    </location>
</feature>
<dbReference type="Gene3D" id="3.40.50.300">
    <property type="entry name" value="P-loop containing nucleotide triphosphate hydrolases"/>
    <property type="match status" value="1"/>
</dbReference>
<dbReference type="Gene3D" id="1.10.10.60">
    <property type="entry name" value="Homeodomain-like"/>
    <property type="match status" value="1"/>
</dbReference>
<name>A0A3M8DZK5_9BACL</name>
<keyword evidence="4" id="KW-0238">DNA-binding</keyword>
<dbReference type="PROSITE" id="PS00675">
    <property type="entry name" value="SIGMA54_INTERACT_1"/>
    <property type="match status" value="1"/>
</dbReference>
<keyword evidence="1" id="KW-0547">Nucleotide-binding</keyword>
<dbReference type="PANTHER" id="PTHR32071:SF57">
    <property type="entry name" value="C4-DICARBOXYLATE TRANSPORT TRANSCRIPTIONAL REGULATORY PROTEIN DCTD"/>
    <property type="match status" value="1"/>
</dbReference>
<accession>A0A3M8DZK5</accession>
<evidence type="ECO:0000256" key="2">
    <source>
        <dbReference type="ARBA" id="ARBA00022840"/>
    </source>
</evidence>
<dbReference type="Pfam" id="PF25601">
    <property type="entry name" value="AAA_lid_14"/>
    <property type="match status" value="1"/>
</dbReference>
<evidence type="ECO:0000256" key="4">
    <source>
        <dbReference type="ARBA" id="ARBA00023125"/>
    </source>
</evidence>
<evidence type="ECO:0000256" key="1">
    <source>
        <dbReference type="ARBA" id="ARBA00022741"/>
    </source>
</evidence>
<dbReference type="Pfam" id="PF00158">
    <property type="entry name" value="Sigma54_activat"/>
    <property type="match status" value="1"/>
</dbReference>
<dbReference type="InterPro" id="IPR002078">
    <property type="entry name" value="Sigma_54_int"/>
</dbReference>
<dbReference type="AlphaFoldDB" id="A0A3M8DZK5"/>
<feature type="domain" description="PAS" evidence="8">
    <location>
        <begin position="28"/>
        <end position="76"/>
    </location>
</feature>
<keyword evidence="10" id="KW-1185">Reference proteome</keyword>
<dbReference type="SUPFAM" id="SSF55785">
    <property type="entry name" value="PYP-like sensor domain (PAS domain)"/>
    <property type="match status" value="1"/>
</dbReference>
<dbReference type="PROSITE" id="PS00676">
    <property type="entry name" value="SIGMA54_INTERACT_2"/>
    <property type="match status" value="1"/>
</dbReference>